<proteinExistence type="predicted"/>
<reference evidence="5" key="1">
    <citation type="submission" date="2025-08" db="UniProtKB">
        <authorList>
            <consortium name="RefSeq"/>
        </authorList>
    </citation>
    <scope>IDENTIFICATION</scope>
</reference>
<feature type="compositionally biased region" description="Basic and acidic residues" evidence="2">
    <location>
        <begin position="100"/>
        <end position="112"/>
    </location>
</feature>
<feature type="transmembrane region" description="Helical" evidence="3">
    <location>
        <begin position="43"/>
        <end position="66"/>
    </location>
</feature>
<feature type="region of interest" description="Disordered" evidence="2">
    <location>
        <begin position="74"/>
        <end position="112"/>
    </location>
</feature>
<protein>
    <submittedName>
        <fullName evidence="5">Fibrocystin-like</fullName>
    </submittedName>
</protein>
<keyword evidence="1" id="KW-0732">Signal</keyword>
<evidence type="ECO:0000313" key="5">
    <source>
        <dbReference type="RefSeq" id="XP_008593028.1"/>
    </source>
</evidence>
<keyword evidence="4" id="KW-1185">Reference proteome</keyword>
<sequence>MGQLEQLGFEKQHPEEDLGRANFTARSKPFAVMPVTRKESSTIILATSLSSVVSWLALSCLVCCWFKKSKRRKTKPEEIPESQTDDQKNHIHIPSKRRRSQTETEKEDTTIGEDMRMKVMLGKLHQLPQQSLNGVSRRKVSRCAVPGEEAAAPAPIITSVTSHGHTCTPASPARQVYLQETGNWKEAQEQLLRYQLAGQDQLLLLCPDLRPERQQSQGQSQLNKESGSVGLSQKKASCGATEAFCLHSVHPETI</sequence>
<name>A0ABM0SJI7_GALVR</name>
<evidence type="ECO:0000256" key="1">
    <source>
        <dbReference type="ARBA" id="ARBA00022729"/>
    </source>
</evidence>
<dbReference type="GeneID" id="103610694"/>
<keyword evidence="3" id="KW-1133">Transmembrane helix</keyword>
<dbReference type="InterPro" id="IPR052387">
    <property type="entry name" value="Fibrocystin"/>
</dbReference>
<keyword evidence="3" id="KW-0812">Transmembrane</keyword>
<dbReference type="RefSeq" id="XP_008593028.1">
    <property type="nucleotide sequence ID" value="XM_008594806.1"/>
</dbReference>
<evidence type="ECO:0000256" key="2">
    <source>
        <dbReference type="SAM" id="MobiDB-lite"/>
    </source>
</evidence>
<accession>A0ABM0SJI7</accession>
<feature type="compositionally biased region" description="Basic residues" evidence="2">
    <location>
        <begin position="90"/>
        <end position="99"/>
    </location>
</feature>
<evidence type="ECO:0000313" key="4">
    <source>
        <dbReference type="Proteomes" id="UP000694923"/>
    </source>
</evidence>
<gene>
    <name evidence="5" type="primary">LOC103610694</name>
</gene>
<keyword evidence="3" id="KW-0472">Membrane</keyword>
<dbReference type="Proteomes" id="UP000694923">
    <property type="component" value="Unplaced"/>
</dbReference>
<dbReference type="PANTHER" id="PTHR46769">
    <property type="entry name" value="POLYCYSTIC KIDNEY AND HEPATIC DISEASE 1 (AUTOSOMAL RECESSIVE)-LIKE 1"/>
    <property type="match status" value="1"/>
</dbReference>
<evidence type="ECO:0000256" key="3">
    <source>
        <dbReference type="SAM" id="Phobius"/>
    </source>
</evidence>
<dbReference type="PANTHER" id="PTHR46769:SF1">
    <property type="entry name" value="FIBROCYSTIN"/>
    <property type="match status" value="1"/>
</dbReference>
<organism evidence="4 5">
    <name type="scientific">Galeopterus variegatus</name>
    <name type="common">Malayan flying lemur</name>
    <name type="synonym">Cynocephalus variegatus</name>
    <dbReference type="NCBI Taxonomy" id="482537"/>
    <lineage>
        <taxon>Eukaryota</taxon>
        <taxon>Metazoa</taxon>
        <taxon>Chordata</taxon>
        <taxon>Craniata</taxon>
        <taxon>Vertebrata</taxon>
        <taxon>Euteleostomi</taxon>
        <taxon>Mammalia</taxon>
        <taxon>Eutheria</taxon>
        <taxon>Euarchontoglires</taxon>
        <taxon>Dermoptera</taxon>
        <taxon>Cynocephalidae</taxon>
        <taxon>Galeopterus</taxon>
    </lineage>
</organism>